<reference evidence="2" key="1">
    <citation type="submission" date="2022-11" db="UniProtKB">
        <authorList>
            <consortium name="WormBaseParasite"/>
        </authorList>
    </citation>
    <scope>IDENTIFICATION</scope>
</reference>
<dbReference type="WBParaSite" id="nRc.2.0.1.t41081-RA">
    <property type="protein sequence ID" value="nRc.2.0.1.t41081-RA"/>
    <property type="gene ID" value="nRc.2.0.1.g41081"/>
</dbReference>
<keyword evidence="1" id="KW-1185">Reference proteome</keyword>
<organism evidence="1 2">
    <name type="scientific">Romanomermis culicivorax</name>
    <name type="common">Nematode worm</name>
    <dbReference type="NCBI Taxonomy" id="13658"/>
    <lineage>
        <taxon>Eukaryota</taxon>
        <taxon>Metazoa</taxon>
        <taxon>Ecdysozoa</taxon>
        <taxon>Nematoda</taxon>
        <taxon>Enoplea</taxon>
        <taxon>Dorylaimia</taxon>
        <taxon>Mermithida</taxon>
        <taxon>Mermithoidea</taxon>
        <taxon>Mermithidae</taxon>
        <taxon>Romanomermis</taxon>
    </lineage>
</organism>
<sequence>MKKMLLSSRSPVWNRPIGNFLIWEFIHLIIARMGIKPAIDLRLQRRSTKTNCKRQQSSQVIYSNKKPKSSLQDHRYMTFADWQIINYHAYPYRPHGQGYPIFCLRSINPDPISIYRLHGND</sequence>
<dbReference type="AlphaFoldDB" id="A0A915KQQ1"/>
<name>A0A915KQQ1_ROMCU</name>
<accession>A0A915KQQ1</accession>
<proteinExistence type="predicted"/>
<protein>
    <submittedName>
        <fullName evidence="2">Uncharacterized protein</fullName>
    </submittedName>
</protein>
<evidence type="ECO:0000313" key="1">
    <source>
        <dbReference type="Proteomes" id="UP000887565"/>
    </source>
</evidence>
<evidence type="ECO:0000313" key="2">
    <source>
        <dbReference type="WBParaSite" id="nRc.2.0.1.t41081-RA"/>
    </source>
</evidence>
<dbReference type="Proteomes" id="UP000887565">
    <property type="component" value="Unplaced"/>
</dbReference>